<evidence type="ECO:0000313" key="2">
    <source>
        <dbReference type="Proteomes" id="UP000063699"/>
    </source>
</evidence>
<sequence length="152" mass="16493">MRDTVALWHVGQANAAEIVYAACDLLVAGVDGPALRMLAAVSARDVRVDSYEVTVLLESVMTELGLPYFPKESPEGQERALKAMASRVLAGVMPPHELTCWVHQVFGHDGIDLAQPLVELDDVYDYADCTAMTVEDIDAQVLAEAKRLVALP</sequence>
<accession>A0A0N9IE43</accession>
<name>A0A0N9IE43_9PSEU</name>
<dbReference type="EMBL" id="CP012752">
    <property type="protein sequence ID" value="ALG14723.1"/>
    <property type="molecule type" value="Genomic_DNA"/>
</dbReference>
<protein>
    <submittedName>
        <fullName evidence="1">Uncharacterized protein</fullName>
    </submittedName>
</protein>
<dbReference type="Proteomes" id="UP000063699">
    <property type="component" value="Chromosome"/>
</dbReference>
<keyword evidence="2" id="KW-1185">Reference proteome</keyword>
<proteinExistence type="predicted"/>
<gene>
    <name evidence="1" type="ORF">AOZ06_11705</name>
</gene>
<organism evidence="1 2">
    <name type="scientific">Kibdelosporangium phytohabitans</name>
    <dbReference type="NCBI Taxonomy" id="860235"/>
    <lineage>
        <taxon>Bacteria</taxon>
        <taxon>Bacillati</taxon>
        <taxon>Actinomycetota</taxon>
        <taxon>Actinomycetes</taxon>
        <taxon>Pseudonocardiales</taxon>
        <taxon>Pseudonocardiaceae</taxon>
        <taxon>Kibdelosporangium</taxon>
    </lineage>
</organism>
<reference evidence="1 2" key="1">
    <citation type="submission" date="2015-07" db="EMBL/GenBank/DDBJ databases">
        <title>Genome sequencing of Kibdelosporangium phytohabitans.</title>
        <authorList>
            <person name="Qin S."/>
            <person name="Xing K."/>
        </authorList>
    </citation>
    <scope>NUCLEOTIDE SEQUENCE [LARGE SCALE GENOMIC DNA]</scope>
    <source>
        <strain evidence="1 2">KLBMP1111</strain>
    </source>
</reference>
<evidence type="ECO:0000313" key="1">
    <source>
        <dbReference type="EMBL" id="ALG14723.1"/>
    </source>
</evidence>
<dbReference type="AlphaFoldDB" id="A0A0N9IE43"/>
<dbReference type="KEGG" id="kphy:AOZ06_11705"/>